<dbReference type="AlphaFoldDB" id="A0AAD5TQ80"/>
<feature type="compositionally biased region" description="Low complexity" evidence="1">
    <location>
        <begin position="172"/>
        <end position="183"/>
    </location>
</feature>
<gene>
    <name evidence="2" type="ORF">HDU87_005962</name>
</gene>
<feature type="compositionally biased region" description="Polar residues" evidence="1">
    <location>
        <begin position="546"/>
        <end position="555"/>
    </location>
</feature>
<feature type="compositionally biased region" description="Low complexity" evidence="1">
    <location>
        <begin position="485"/>
        <end position="506"/>
    </location>
</feature>
<proteinExistence type="predicted"/>
<feature type="compositionally biased region" description="Pro residues" evidence="1">
    <location>
        <begin position="1"/>
        <end position="10"/>
    </location>
</feature>
<comment type="caution">
    <text evidence="2">The sequence shown here is derived from an EMBL/GenBank/DDBJ whole genome shotgun (WGS) entry which is preliminary data.</text>
</comment>
<evidence type="ECO:0000313" key="3">
    <source>
        <dbReference type="Proteomes" id="UP001212152"/>
    </source>
</evidence>
<sequence>MPAPQPPSTPNPQRQGQPRQLSAAQHFLQTPRGPTGGVNSPAAPFYTPQESFSPRRPGLPGSLANPIPPSFRNDGGRSQLQQQQQHQQQHQQPYSRSPTRDNYGQYAQQSLYSGSPPASALYGPLSGSPKQERRGRKTPQQEEEEQQFMPSFLTDALMSTRRQPAGRSPKHSGSWSSTSTLGTPLNRRRSVSRTPPASPKMGTSFGSPVHDHHYHAPHSPHGSTGSRSPSRGSSRHQQAAAEDDLPPTMSMFATDEGDYFDIPPTSSPATGSAASARRRVSISSEVDSINDDGNRIPRSASPGPMGSPVSSSASSSAPDTPSPPTQHKIITVSGVDPNEIDALLDKLAGYGRVVAQKKGRTWVAARFADHVGVKAALALHNTHWRECILNVQAGDKMNALGENSSLLPLHRAPAGSRVPAGASTRQAKPGLVARTAPVAIPGAMKKNNLTLEPITEARNNNYAQHHDLAPPAHHLPPSRQQNADTGTTSGSYAASSSAAAGGSSSTQPTAEGDASKKIDALKNKPISHKRPRDPDAVIDDEPPSRRTLSASSSPGGSKRKGWTGRGRDDGNGGGDETDDEQLVVKPAGFLATLSDWVFGW</sequence>
<dbReference type="EMBL" id="JADGJQ010000005">
    <property type="protein sequence ID" value="KAJ3183846.1"/>
    <property type="molecule type" value="Genomic_DNA"/>
</dbReference>
<feature type="region of interest" description="Disordered" evidence="1">
    <location>
        <begin position="1"/>
        <end position="333"/>
    </location>
</feature>
<organism evidence="2 3">
    <name type="scientific">Geranomyces variabilis</name>
    <dbReference type="NCBI Taxonomy" id="109894"/>
    <lineage>
        <taxon>Eukaryota</taxon>
        <taxon>Fungi</taxon>
        <taxon>Fungi incertae sedis</taxon>
        <taxon>Chytridiomycota</taxon>
        <taxon>Chytridiomycota incertae sedis</taxon>
        <taxon>Chytridiomycetes</taxon>
        <taxon>Spizellomycetales</taxon>
        <taxon>Powellomycetaceae</taxon>
        <taxon>Geranomyces</taxon>
    </lineage>
</organism>
<evidence type="ECO:0000313" key="2">
    <source>
        <dbReference type="EMBL" id="KAJ3183846.1"/>
    </source>
</evidence>
<feature type="compositionally biased region" description="Polar residues" evidence="1">
    <location>
        <begin position="93"/>
        <end position="113"/>
    </location>
</feature>
<feature type="compositionally biased region" description="Low complexity" evidence="1">
    <location>
        <begin position="219"/>
        <end position="236"/>
    </location>
</feature>
<feature type="compositionally biased region" description="Basic and acidic residues" evidence="1">
    <location>
        <begin position="513"/>
        <end position="522"/>
    </location>
</feature>
<reference evidence="2" key="1">
    <citation type="submission" date="2020-05" db="EMBL/GenBank/DDBJ databases">
        <title>Phylogenomic resolution of chytrid fungi.</title>
        <authorList>
            <person name="Stajich J.E."/>
            <person name="Amses K."/>
            <person name="Simmons R."/>
            <person name="Seto K."/>
            <person name="Myers J."/>
            <person name="Bonds A."/>
            <person name="Quandt C.A."/>
            <person name="Barry K."/>
            <person name="Liu P."/>
            <person name="Grigoriev I."/>
            <person name="Longcore J.E."/>
            <person name="James T.Y."/>
        </authorList>
    </citation>
    <scope>NUCLEOTIDE SEQUENCE</scope>
    <source>
        <strain evidence="2">JEL0379</strain>
    </source>
</reference>
<name>A0AAD5TQ80_9FUNG</name>
<feature type="compositionally biased region" description="Low complexity" evidence="1">
    <location>
        <begin position="299"/>
        <end position="319"/>
    </location>
</feature>
<dbReference type="Proteomes" id="UP001212152">
    <property type="component" value="Unassembled WGS sequence"/>
</dbReference>
<accession>A0AAD5TQ80</accession>
<evidence type="ECO:0000256" key="1">
    <source>
        <dbReference type="SAM" id="MobiDB-lite"/>
    </source>
</evidence>
<feature type="compositionally biased region" description="Low complexity" evidence="1">
    <location>
        <begin position="79"/>
        <end position="92"/>
    </location>
</feature>
<feature type="region of interest" description="Disordered" evidence="1">
    <location>
        <begin position="466"/>
        <end position="586"/>
    </location>
</feature>
<keyword evidence="3" id="KW-1185">Reference proteome</keyword>
<protein>
    <submittedName>
        <fullName evidence="2">Uncharacterized protein</fullName>
    </submittedName>
</protein>
<feature type="compositionally biased region" description="Low complexity" evidence="1">
    <location>
        <begin position="262"/>
        <end position="275"/>
    </location>
</feature>